<name>A0A0C3GYP7_OIDMZ</name>
<evidence type="ECO:0000313" key="6">
    <source>
        <dbReference type="Proteomes" id="UP000054321"/>
    </source>
</evidence>
<dbReference type="GO" id="GO:0003677">
    <property type="term" value="F:DNA binding"/>
    <property type="evidence" value="ECO:0007669"/>
    <property type="project" value="InterPro"/>
</dbReference>
<dbReference type="Proteomes" id="UP000054321">
    <property type="component" value="Unassembled WGS sequence"/>
</dbReference>
<evidence type="ECO:0000256" key="2">
    <source>
        <dbReference type="ARBA" id="ARBA00023242"/>
    </source>
</evidence>
<reference evidence="5 6" key="1">
    <citation type="submission" date="2014-04" db="EMBL/GenBank/DDBJ databases">
        <authorList>
            <consortium name="DOE Joint Genome Institute"/>
            <person name="Kuo A."/>
            <person name="Martino E."/>
            <person name="Perotto S."/>
            <person name="Kohler A."/>
            <person name="Nagy L.G."/>
            <person name="Floudas D."/>
            <person name="Copeland A."/>
            <person name="Barry K.W."/>
            <person name="Cichocki N."/>
            <person name="Veneault-Fourrey C."/>
            <person name="LaButti K."/>
            <person name="Lindquist E.A."/>
            <person name="Lipzen A."/>
            <person name="Lundell T."/>
            <person name="Morin E."/>
            <person name="Murat C."/>
            <person name="Sun H."/>
            <person name="Tunlid A."/>
            <person name="Henrissat B."/>
            <person name="Grigoriev I.V."/>
            <person name="Hibbett D.S."/>
            <person name="Martin F."/>
            <person name="Nordberg H.P."/>
            <person name="Cantor M.N."/>
            <person name="Hua S.X."/>
        </authorList>
    </citation>
    <scope>NUCLEOTIDE SEQUENCE [LARGE SCALE GENOMIC DNA]</scope>
    <source>
        <strain evidence="5 6">Zn</strain>
    </source>
</reference>
<dbReference type="GO" id="GO:0005634">
    <property type="term" value="C:nucleus"/>
    <property type="evidence" value="ECO:0007669"/>
    <property type="project" value="UniProtKB-SubCell"/>
</dbReference>
<dbReference type="InterPro" id="IPR050613">
    <property type="entry name" value="Sec_Metabolite_Reg"/>
</dbReference>
<dbReference type="PANTHER" id="PTHR31001:SF61">
    <property type="entry name" value="ZN(II)2CYS6 TRANSCRIPTION FACTOR (EUROFUNG)"/>
    <property type="match status" value="1"/>
</dbReference>
<dbReference type="InParanoid" id="A0A0C3GYP7"/>
<dbReference type="AlphaFoldDB" id="A0A0C3GYP7"/>
<keyword evidence="2" id="KW-0539">Nucleus</keyword>
<dbReference type="EMBL" id="KN832887">
    <property type="protein sequence ID" value="KIM95391.1"/>
    <property type="molecule type" value="Genomic_DNA"/>
</dbReference>
<dbReference type="GO" id="GO:0006351">
    <property type="term" value="P:DNA-templated transcription"/>
    <property type="evidence" value="ECO:0007669"/>
    <property type="project" value="InterPro"/>
</dbReference>
<dbReference type="OrthoDB" id="4898680at2759"/>
<proteinExistence type="predicted"/>
<sequence length="607" mass="68948">MSDIEAGSRNGSSHTPADTDAEFLGSTSFSAVIDDDRQVVDLHTNQVCNRRFLPETDNCCTAISEEKILAGMDVLKLCLELPDMVALIQRAYDLSFTYMVPRSITMACVTSIHEILHGPAGKLGKKQLRRLVLSICENTYKPLALFPSVRAKDYHTLFTGRNLRWEIVGYVLALLGRALQLDLKRGVDIHSTALFLAWRSKAHRLLDAVGYCSTVCDSGNSVSHQSLWLLYGEAHLKIVVFGDMGYQVWRSLGDLSSMYYALGLHQDCAMTQNIPFYQLELRRRYASHLYCEDKVFCTLLGRPPRISGRYSSDISCSDISDSILYLEDAALGKALETLNEDGWNKDGMLRPSTVKRMKLIVCQFREEENLADRLNRAVLARHETAWNQIPSYLRYDEITGSENVSPTKRYIMMALYMEQNKNRFLLHRKFVKENQSSWESLHRISRSQLSTALRIIALSDQILDMHSNISWFILYYGLPGASILAVELLKQTTQPQNPSDRHLDLIPRAEVIRNLSVLVSHLERAVRFEDGNSNSCKWAHRVLSCILDQIIDPQHHHSVTENAQHLVVENAAILASAAADRDPLDIDQFLTWVEEADWNYDISAFMI</sequence>
<comment type="subcellular location">
    <subcellularLocation>
        <location evidence="1">Nucleus</location>
    </subcellularLocation>
</comment>
<dbReference type="CDD" id="cd12148">
    <property type="entry name" value="fungal_TF_MHR"/>
    <property type="match status" value="1"/>
</dbReference>
<gene>
    <name evidence="5" type="ORF">OIDMADRAFT_106431</name>
</gene>
<dbReference type="Pfam" id="PF04082">
    <property type="entry name" value="Fungal_trans"/>
    <property type="match status" value="1"/>
</dbReference>
<evidence type="ECO:0000313" key="5">
    <source>
        <dbReference type="EMBL" id="KIM95391.1"/>
    </source>
</evidence>
<organism evidence="5 6">
    <name type="scientific">Oidiodendron maius (strain Zn)</name>
    <dbReference type="NCBI Taxonomy" id="913774"/>
    <lineage>
        <taxon>Eukaryota</taxon>
        <taxon>Fungi</taxon>
        <taxon>Dikarya</taxon>
        <taxon>Ascomycota</taxon>
        <taxon>Pezizomycotina</taxon>
        <taxon>Leotiomycetes</taxon>
        <taxon>Leotiomycetes incertae sedis</taxon>
        <taxon>Myxotrichaceae</taxon>
        <taxon>Oidiodendron</taxon>
    </lineage>
</organism>
<dbReference type="STRING" id="913774.A0A0C3GYP7"/>
<reference evidence="6" key="2">
    <citation type="submission" date="2015-01" db="EMBL/GenBank/DDBJ databases">
        <title>Evolutionary Origins and Diversification of the Mycorrhizal Mutualists.</title>
        <authorList>
            <consortium name="DOE Joint Genome Institute"/>
            <consortium name="Mycorrhizal Genomics Consortium"/>
            <person name="Kohler A."/>
            <person name="Kuo A."/>
            <person name="Nagy L.G."/>
            <person name="Floudas D."/>
            <person name="Copeland A."/>
            <person name="Barry K.W."/>
            <person name="Cichocki N."/>
            <person name="Veneault-Fourrey C."/>
            <person name="LaButti K."/>
            <person name="Lindquist E.A."/>
            <person name="Lipzen A."/>
            <person name="Lundell T."/>
            <person name="Morin E."/>
            <person name="Murat C."/>
            <person name="Riley R."/>
            <person name="Ohm R."/>
            <person name="Sun H."/>
            <person name="Tunlid A."/>
            <person name="Henrissat B."/>
            <person name="Grigoriev I.V."/>
            <person name="Hibbett D.S."/>
            <person name="Martin F."/>
        </authorList>
    </citation>
    <scope>NUCLEOTIDE SEQUENCE [LARGE SCALE GENOMIC DNA]</scope>
    <source>
        <strain evidence="6">Zn</strain>
    </source>
</reference>
<protein>
    <recommendedName>
        <fullName evidence="4">Xylanolytic transcriptional activator regulatory domain-containing protein</fullName>
    </recommendedName>
</protein>
<feature type="domain" description="Xylanolytic transcriptional activator regulatory" evidence="4">
    <location>
        <begin position="245"/>
        <end position="324"/>
    </location>
</feature>
<accession>A0A0C3GYP7</accession>
<feature type="region of interest" description="Disordered" evidence="3">
    <location>
        <begin position="1"/>
        <end position="20"/>
    </location>
</feature>
<evidence type="ECO:0000259" key="4">
    <source>
        <dbReference type="Pfam" id="PF04082"/>
    </source>
</evidence>
<dbReference type="PANTHER" id="PTHR31001">
    <property type="entry name" value="UNCHARACTERIZED TRANSCRIPTIONAL REGULATORY PROTEIN"/>
    <property type="match status" value="1"/>
</dbReference>
<dbReference type="HOGENOM" id="CLU_013296_2_1_1"/>
<dbReference type="InterPro" id="IPR007219">
    <property type="entry name" value="XnlR_reg_dom"/>
</dbReference>
<evidence type="ECO:0000256" key="1">
    <source>
        <dbReference type="ARBA" id="ARBA00004123"/>
    </source>
</evidence>
<keyword evidence="6" id="KW-1185">Reference proteome</keyword>
<evidence type="ECO:0000256" key="3">
    <source>
        <dbReference type="SAM" id="MobiDB-lite"/>
    </source>
</evidence>
<dbReference type="GO" id="GO:0008270">
    <property type="term" value="F:zinc ion binding"/>
    <property type="evidence" value="ECO:0007669"/>
    <property type="project" value="InterPro"/>
</dbReference>